<dbReference type="EMBL" id="CAJVPY010004721">
    <property type="protein sequence ID" value="CAG8626263.1"/>
    <property type="molecule type" value="Genomic_DNA"/>
</dbReference>
<dbReference type="Proteomes" id="UP000789405">
    <property type="component" value="Unassembled WGS sequence"/>
</dbReference>
<name>A0A9N9D4X2_9GLOM</name>
<organism evidence="1 2">
    <name type="scientific">Dentiscutata erythropus</name>
    <dbReference type="NCBI Taxonomy" id="1348616"/>
    <lineage>
        <taxon>Eukaryota</taxon>
        <taxon>Fungi</taxon>
        <taxon>Fungi incertae sedis</taxon>
        <taxon>Mucoromycota</taxon>
        <taxon>Glomeromycotina</taxon>
        <taxon>Glomeromycetes</taxon>
        <taxon>Diversisporales</taxon>
        <taxon>Gigasporaceae</taxon>
        <taxon>Dentiscutata</taxon>
    </lineage>
</organism>
<comment type="caution">
    <text evidence="1">The sequence shown here is derived from an EMBL/GenBank/DDBJ whole genome shotgun (WGS) entry which is preliminary data.</text>
</comment>
<dbReference type="AlphaFoldDB" id="A0A9N9D4X2"/>
<proteinExistence type="predicted"/>
<gene>
    <name evidence="1" type="ORF">DERYTH_LOCUS8905</name>
</gene>
<sequence length="158" mass="17896">MNSDNNFVTSFGTISETIDFDEVATSSSILDTQNDLEDKFIALSNNFALKIFAICPYTTRIDQLFLSMDLTKPKSQNQLFIPTLKMISQIKSGLTKEISKKDQNNQTLNSNSNSDTISTELKDYDEMFSSVFNTNNIELETNKVEEIYTEVEQNLSNS</sequence>
<evidence type="ECO:0000313" key="1">
    <source>
        <dbReference type="EMBL" id="CAG8626263.1"/>
    </source>
</evidence>
<evidence type="ECO:0000313" key="2">
    <source>
        <dbReference type="Proteomes" id="UP000789405"/>
    </source>
</evidence>
<protein>
    <submittedName>
        <fullName evidence="1">13483_t:CDS:1</fullName>
    </submittedName>
</protein>
<accession>A0A9N9D4X2</accession>
<keyword evidence="2" id="KW-1185">Reference proteome</keyword>
<reference evidence="1" key="1">
    <citation type="submission" date="2021-06" db="EMBL/GenBank/DDBJ databases">
        <authorList>
            <person name="Kallberg Y."/>
            <person name="Tangrot J."/>
            <person name="Rosling A."/>
        </authorList>
    </citation>
    <scope>NUCLEOTIDE SEQUENCE</scope>
    <source>
        <strain evidence="1">MA453B</strain>
    </source>
</reference>